<keyword evidence="1" id="KW-0472">Membrane</keyword>
<feature type="transmembrane region" description="Helical" evidence="1">
    <location>
        <begin position="6"/>
        <end position="25"/>
    </location>
</feature>
<dbReference type="AlphaFoldDB" id="A0A926EA30"/>
<sequence>MIDWIPLIYDLCVVGLVVYFVSISAHRGFVRTVIEFIGYFLSLMAANYGAKFFSSAIFEKLLRPTVLDTVAKKLTEAGITDIASDVQTILAKVPDMLEDFLAKYGVKEDVLGNFKALANPSQPLPEAITDHVVGPIVVSVVELILFLILISLCFFLVRKFSWTLGGLRKIPIIGPANTILGGVVGALEGLLTVALIANLLNLIITATAGGFQYLNSGIIDQTVLFRRFLL</sequence>
<dbReference type="RefSeq" id="WP_262396338.1">
    <property type="nucleotide sequence ID" value="NZ_JACRTC010000001.1"/>
</dbReference>
<comment type="caution">
    <text evidence="2">The sequence shown here is derived from an EMBL/GenBank/DDBJ whole genome shotgun (WGS) entry which is preliminary data.</text>
</comment>
<dbReference type="Proteomes" id="UP000660861">
    <property type="component" value="Unassembled WGS sequence"/>
</dbReference>
<name>A0A926EA30_9FIRM</name>
<evidence type="ECO:0000256" key="1">
    <source>
        <dbReference type="SAM" id="Phobius"/>
    </source>
</evidence>
<feature type="transmembrane region" description="Helical" evidence="1">
    <location>
        <begin position="132"/>
        <end position="157"/>
    </location>
</feature>
<reference evidence="2" key="1">
    <citation type="submission" date="2020-08" db="EMBL/GenBank/DDBJ databases">
        <title>Genome public.</title>
        <authorList>
            <person name="Liu C."/>
            <person name="Sun Q."/>
        </authorList>
    </citation>
    <scope>NUCLEOTIDE SEQUENCE</scope>
    <source>
        <strain evidence="2">NSJ-54</strain>
    </source>
</reference>
<keyword evidence="1" id="KW-1133">Transmembrane helix</keyword>
<keyword evidence="3" id="KW-1185">Reference proteome</keyword>
<gene>
    <name evidence="2" type="ORF">H8709_00070</name>
</gene>
<accession>A0A926EA30</accession>
<organism evidence="2 3">
    <name type="scientific">Zongyangia hominis</name>
    <dbReference type="NCBI Taxonomy" id="2763677"/>
    <lineage>
        <taxon>Bacteria</taxon>
        <taxon>Bacillati</taxon>
        <taxon>Bacillota</taxon>
        <taxon>Clostridia</taxon>
        <taxon>Eubacteriales</taxon>
        <taxon>Oscillospiraceae</taxon>
        <taxon>Zongyangia</taxon>
    </lineage>
</organism>
<dbReference type="EMBL" id="JACRTC010000001">
    <property type="protein sequence ID" value="MBC8569228.1"/>
    <property type="molecule type" value="Genomic_DNA"/>
</dbReference>
<feature type="transmembrane region" description="Helical" evidence="1">
    <location>
        <begin position="178"/>
        <end position="204"/>
    </location>
</feature>
<feature type="transmembrane region" description="Helical" evidence="1">
    <location>
        <begin position="37"/>
        <end position="58"/>
    </location>
</feature>
<protein>
    <submittedName>
        <fullName evidence="2">CvpA family protein</fullName>
    </submittedName>
</protein>
<evidence type="ECO:0000313" key="3">
    <source>
        <dbReference type="Proteomes" id="UP000660861"/>
    </source>
</evidence>
<proteinExistence type="predicted"/>
<evidence type="ECO:0000313" key="2">
    <source>
        <dbReference type="EMBL" id="MBC8569228.1"/>
    </source>
</evidence>
<keyword evidence="1" id="KW-0812">Transmembrane</keyword>